<evidence type="ECO:0000256" key="8">
    <source>
        <dbReference type="SAM" id="Phobius"/>
    </source>
</evidence>
<dbReference type="InterPro" id="IPR052277">
    <property type="entry name" value="INM_ESCRT-Associated"/>
</dbReference>
<evidence type="ECO:0000256" key="4">
    <source>
        <dbReference type="ARBA" id="ARBA00022989"/>
    </source>
</evidence>
<dbReference type="GO" id="GO:0030514">
    <property type="term" value="P:negative regulation of BMP signaling pathway"/>
    <property type="evidence" value="ECO:0007669"/>
    <property type="project" value="TreeGrafter"/>
</dbReference>
<keyword evidence="5 8" id="KW-0472">Membrane</keyword>
<protein>
    <submittedName>
        <fullName evidence="10">Inner nuclear membrane protein Man1-like protein</fullName>
    </submittedName>
</protein>
<feature type="domain" description="Man1/Src1-like C-terminal" evidence="9">
    <location>
        <begin position="233"/>
        <end position="480"/>
    </location>
</feature>
<dbReference type="Gene3D" id="3.30.70.330">
    <property type="match status" value="1"/>
</dbReference>
<feature type="transmembrane region" description="Helical" evidence="8">
    <location>
        <begin position="171"/>
        <end position="193"/>
    </location>
</feature>
<evidence type="ECO:0000259" key="9">
    <source>
        <dbReference type="Pfam" id="PF09402"/>
    </source>
</evidence>
<evidence type="ECO:0000256" key="5">
    <source>
        <dbReference type="ARBA" id="ARBA00023136"/>
    </source>
</evidence>
<evidence type="ECO:0000256" key="7">
    <source>
        <dbReference type="SAM" id="MobiDB-lite"/>
    </source>
</evidence>
<gene>
    <name evidence="10" type="ORF">BLA29_002862</name>
</gene>
<proteinExistence type="predicted"/>
<comment type="caution">
    <text evidence="10">The sequence shown here is derived from an EMBL/GenBank/DDBJ whole genome shotgun (WGS) entry which is preliminary data.</text>
</comment>
<organism evidence="10 11">
    <name type="scientific">Euroglyphus maynei</name>
    <name type="common">Mayne's house dust mite</name>
    <dbReference type="NCBI Taxonomy" id="6958"/>
    <lineage>
        <taxon>Eukaryota</taxon>
        <taxon>Metazoa</taxon>
        <taxon>Ecdysozoa</taxon>
        <taxon>Arthropoda</taxon>
        <taxon>Chelicerata</taxon>
        <taxon>Arachnida</taxon>
        <taxon>Acari</taxon>
        <taxon>Acariformes</taxon>
        <taxon>Sarcoptiformes</taxon>
        <taxon>Astigmata</taxon>
        <taxon>Psoroptidia</taxon>
        <taxon>Analgoidea</taxon>
        <taxon>Pyroglyphidae</taxon>
        <taxon>Pyroglyphinae</taxon>
        <taxon>Euroglyphus</taxon>
    </lineage>
</organism>
<keyword evidence="4 8" id="KW-1133">Transmembrane helix</keyword>
<dbReference type="InterPro" id="IPR041885">
    <property type="entry name" value="MAN1_winged_helix_dom"/>
</dbReference>
<dbReference type="AlphaFoldDB" id="A0A1Y3APW5"/>
<dbReference type="InterPro" id="IPR012677">
    <property type="entry name" value="Nucleotide-bd_a/b_plait_sf"/>
</dbReference>
<feature type="compositionally biased region" description="Polar residues" evidence="7">
    <location>
        <begin position="47"/>
        <end position="60"/>
    </location>
</feature>
<evidence type="ECO:0000256" key="1">
    <source>
        <dbReference type="ARBA" id="ARBA00004540"/>
    </source>
</evidence>
<feature type="transmembrane region" description="Helical" evidence="8">
    <location>
        <begin position="369"/>
        <end position="389"/>
    </location>
</feature>
<dbReference type="OrthoDB" id="118234at2759"/>
<dbReference type="Gene3D" id="1.10.10.1180">
    <property type="entry name" value="MAN1, winged-helix domain"/>
    <property type="match status" value="1"/>
</dbReference>
<reference evidence="10 11" key="1">
    <citation type="submission" date="2017-03" db="EMBL/GenBank/DDBJ databases">
        <title>Genome Survey of Euroglyphus maynei.</title>
        <authorList>
            <person name="Arlian L.G."/>
            <person name="Morgan M.S."/>
            <person name="Rider S.D."/>
        </authorList>
    </citation>
    <scope>NUCLEOTIDE SEQUENCE [LARGE SCALE GENOMIC DNA]</scope>
    <source>
        <strain evidence="10">Arlian Lab</strain>
        <tissue evidence="10">Whole body</tissue>
    </source>
</reference>
<evidence type="ECO:0000256" key="6">
    <source>
        <dbReference type="ARBA" id="ARBA00023242"/>
    </source>
</evidence>
<dbReference type="InterPro" id="IPR018996">
    <property type="entry name" value="Man1/Src1-like_C"/>
</dbReference>
<feature type="compositionally biased region" description="Polar residues" evidence="7">
    <location>
        <begin position="1"/>
        <end position="10"/>
    </location>
</feature>
<dbReference type="GO" id="GO:0031490">
    <property type="term" value="F:chromatin DNA binding"/>
    <property type="evidence" value="ECO:0007669"/>
    <property type="project" value="TreeGrafter"/>
</dbReference>
<feature type="compositionally biased region" description="Low complexity" evidence="7">
    <location>
        <begin position="23"/>
        <end position="32"/>
    </location>
</feature>
<keyword evidence="3 8" id="KW-0812">Transmembrane</keyword>
<dbReference type="Pfam" id="PF09402">
    <property type="entry name" value="MSC"/>
    <property type="match status" value="1"/>
</dbReference>
<name>A0A1Y3APW5_EURMA</name>
<keyword evidence="6" id="KW-0539">Nucleus</keyword>
<feature type="region of interest" description="Disordered" evidence="7">
    <location>
        <begin position="1"/>
        <end position="61"/>
    </location>
</feature>
<comment type="subcellular location">
    <subcellularLocation>
        <location evidence="1">Nucleus inner membrane</location>
    </subcellularLocation>
</comment>
<dbReference type="PANTHER" id="PTHR13428">
    <property type="entry name" value="INNER NUCLEAR MEMBRANE PROTEIN MAN1 LEM DOMAIN CONTAINING PROTEIN"/>
    <property type="match status" value="1"/>
</dbReference>
<dbReference type="EMBL" id="MUJZ01065502">
    <property type="protein sequence ID" value="OTF70480.1"/>
    <property type="molecule type" value="Genomic_DNA"/>
</dbReference>
<evidence type="ECO:0000256" key="2">
    <source>
        <dbReference type="ARBA" id="ARBA00022553"/>
    </source>
</evidence>
<accession>A0A1Y3APW5</accession>
<feature type="non-terminal residue" evidence="10">
    <location>
        <position position="1"/>
    </location>
</feature>
<evidence type="ECO:0000256" key="3">
    <source>
        <dbReference type="ARBA" id="ARBA00022692"/>
    </source>
</evidence>
<sequence length="665" mass="76586">KTLKQPSSNKKSAKNLGIVQSTNASLNDFSSESSDDNDDANEMVKPTLNTPNSNKISRITTPRVAENPIYRPSASLSRAPIRRSTLFDTNKSNPSLLNYSDSESDTEQLYKKDKICQVLLNHRPGLGRSRHAGNKRSFTWIFTSLFQNMKRKLWPSHRKDSTANFSTSSNYISWALLMFVIIFFVVIFSIYFYSKFTNTSRYNLDLTDYTFIEEKNKLLAPICNQNNVDSRIDCLPFESDKKPALNIIKEIKSFIDKRIYETYCGSSSNKQVLPKITSLIFKRSDFEKEIQTNLAPMSASILRDESLRQMNPNQLFNRDLSNAFKLIKLNTAWNIIVEDPFLSELKLAPNYNVNLPLQCSLKLFWKSNFWAIISSLATGLFGTIFFLYYRYSKTLELQEQELVYELIEKSVELLQSPDEPQSMPVLHIRDTLLSPAEKKSSKYKRVWNKVVNQIENSESRVKVEFKEIDGEEFKAWKWIASTNSPYVTDSENENDFPAPTTSQTQKIGGVEWQGQAFAFSNNKANQSSNNDAMEQSHFPDMNRNKNFQALTRFLKIRNIFEKEAQYVDSNWSKKIKNTILQKTATTSENGQHDIVHIEIDDSTNEGLVFLKCGSVSGATNAFHALHGWWCEKKLVSVKFLKEDRYYQRFPHARYMDTPLQITSIG</sequence>
<dbReference type="PANTHER" id="PTHR13428:SF12">
    <property type="entry name" value="INNER NUCLEAR MEMBRANE PROTEIN MAN1"/>
    <property type="match status" value="1"/>
</dbReference>
<keyword evidence="11" id="KW-1185">Reference proteome</keyword>
<dbReference type="GO" id="GO:0005637">
    <property type="term" value="C:nuclear inner membrane"/>
    <property type="evidence" value="ECO:0007669"/>
    <property type="project" value="UniProtKB-SubCell"/>
</dbReference>
<dbReference type="GO" id="GO:0006998">
    <property type="term" value="P:nuclear envelope organization"/>
    <property type="evidence" value="ECO:0007669"/>
    <property type="project" value="TreeGrafter"/>
</dbReference>
<evidence type="ECO:0000313" key="11">
    <source>
        <dbReference type="Proteomes" id="UP000194236"/>
    </source>
</evidence>
<dbReference type="Proteomes" id="UP000194236">
    <property type="component" value="Unassembled WGS sequence"/>
</dbReference>
<keyword evidence="2" id="KW-0597">Phosphoprotein</keyword>
<evidence type="ECO:0000313" key="10">
    <source>
        <dbReference type="EMBL" id="OTF70480.1"/>
    </source>
</evidence>